<name>A0ABR4GM32_9EURO</name>
<organism evidence="2 3">
    <name type="scientific">Aspergillus keveii</name>
    <dbReference type="NCBI Taxonomy" id="714993"/>
    <lineage>
        <taxon>Eukaryota</taxon>
        <taxon>Fungi</taxon>
        <taxon>Dikarya</taxon>
        <taxon>Ascomycota</taxon>
        <taxon>Pezizomycotina</taxon>
        <taxon>Eurotiomycetes</taxon>
        <taxon>Eurotiomycetidae</taxon>
        <taxon>Eurotiales</taxon>
        <taxon>Aspergillaceae</taxon>
        <taxon>Aspergillus</taxon>
        <taxon>Aspergillus subgen. Nidulantes</taxon>
    </lineage>
</organism>
<evidence type="ECO:0000313" key="2">
    <source>
        <dbReference type="EMBL" id="KAL2800061.1"/>
    </source>
</evidence>
<feature type="transmembrane region" description="Helical" evidence="1">
    <location>
        <begin position="20"/>
        <end position="39"/>
    </location>
</feature>
<proteinExistence type="predicted"/>
<keyword evidence="1" id="KW-1133">Transmembrane helix</keyword>
<dbReference type="Proteomes" id="UP001610563">
    <property type="component" value="Unassembled WGS sequence"/>
</dbReference>
<keyword evidence="3" id="KW-1185">Reference proteome</keyword>
<comment type="caution">
    <text evidence="2">The sequence shown here is derived from an EMBL/GenBank/DDBJ whole genome shotgun (WGS) entry which is preliminary data.</text>
</comment>
<evidence type="ECO:0000256" key="1">
    <source>
        <dbReference type="SAM" id="Phobius"/>
    </source>
</evidence>
<keyword evidence="1" id="KW-0472">Membrane</keyword>
<reference evidence="2 3" key="1">
    <citation type="submission" date="2024-07" db="EMBL/GenBank/DDBJ databases">
        <title>Section-level genome sequencing and comparative genomics of Aspergillus sections Usti and Cavernicolus.</title>
        <authorList>
            <consortium name="Lawrence Berkeley National Laboratory"/>
            <person name="Nybo J.L."/>
            <person name="Vesth T.C."/>
            <person name="Theobald S."/>
            <person name="Frisvad J.C."/>
            <person name="Larsen T.O."/>
            <person name="Kjaerboelling I."/>
            <person name="Rothschild-Mancinelli K."/>
            <person name="Lyhne E.K."/>
            <person name="Kogle M.E."/>
            <person name="Barry K."/>
            <person name="Clum A."/>
            <person name="Na H."/>
            <person name="Ledsgaard L."/>
            <person name="Lin J."/>
            <person name="Lipzen A."/>
            <person name="Kuo A."/>
            <person name="Riley R."/>
            <person name="Mondo S."/>
            <person name="Labutti K."/>
            <person name="Haridas S."/>
            <person name="Pangalinan J."/>
            <person name="Salamov A.A."/>
            <person name="Simmons B.A."/>
            <person name="Magnuson J.K."/>
            <person name="Chen J."/>
            <person name="Drula E."/>
            <person name="Henrissat B."/>
            <person name="Wiebenga A."/>
            <person name="Lubbers R.J."/>
            <person name="Gomes A.C."/>
            <person name="Makela M.R."/>
            <person name="Stajich J."/>
            <person name="Grigoriev I.V."/>
            <person name="Mortensen U.H."/>
            <person name="De Vries R.P."/>
            <person name="Baker S.E."/>
            <person name="Andersen M.R."/>
        </authorList>
    </citation>
    <scope>NUCLEOTIDE SEQUENCE [LARGE SCALE GENOMIC DNA]</scope>
    <source>
        <strain evidence="2 3">CBS 209.92</strain>
    </source>
</reference>
<protein>
    <submittedName>
        <fullName evidence="2">Uncharacterized protein</fullName>
    </submittedName>
</protein>
<dbReference type="EMBL" id="JBFTWV010000005">
    <property type="protein sequence ID" value="KAL2800061.1"/>
    <property type="molecule type" value="Genomic_DNA"/>
</dbReference>
<accession>A0ABR4GM32</accession>
<keyword evidence="1" id="KW-0812">Transmembrane</keyword>
<gene>
    <name evidence="2" type="ORF">BJX66DRAFT_292257</name>
</gene>
<evidence type="ECO:0000313" key="3">
    <source>
        <dbReference type="Proteomes" id="UP001610563"/>
    </source>
</evidence>
<sequence>MSFKATKADEAGSDVYYRSWSVAAAFIFPLLVMAAAVMTRTVDRRFIALAHQFEEWLSG</sequence>